<dbReference type="Proteomes" id="UP001059546">
    <property type="component" value="Chromosome II"/>
</dbReference>
<dbReference type="SUPFAM" id="SSF56784">
    <property type="entry name" value="HAD-like"/>
    <property type="match status" value="1"/>
</dbReference>
<evidence type="ECO:0000313" key="13">
    <source>
        <dbReference type="EMBL" id="UTX42553.1"/>
    </source>
</evidence>
<dbReference type="InterPro" id="IPR001757">
    <property type="entry name" value="P_typ_ATPase"/>
</dbReference>
<dbReference type="Gene3D" id="3.40.1110.10">
    <property type="entry name" value="Calcium-transporting ATPase, cytoplasmic domain N"/>
    <property type="match status" value="1"/>
</dbReference>
<dbReference type="OrthoDB" id="48943at2759"/>
<dbReference type="SFLD" id="SFLDF00027">
    <property type="entry name" value="p-type_atpase"/>
    <property type="match status" value="1"/>
</dbReference>
<keyword evidence="8" id="KW-1278">Translocase</keyword>
<dbReference type="Pfam" id="PF00702">
    <property type="entry name" value="Hydrolase"/>
    <property type="match status" value="1"/>
</dbReference>
<keyword evidence="9 11" id="KW-1133">Transmembrane helix</keyword>
<evidence type="ECO:0000256" key="3">
    <source>
        <dbReference type="ARBA" id="ARBA00022692"/>
    </source>
</evidence>
<evidence type="ECO:0000256" key="10">
    <source>
        <dbReference type="ARBA" id="ARBA00023136"/>
    </source>
</evidence>
<gene>
    <name evidence="13" type="ORF">GPU96_02g02630</name>
    <name evidence="14" type="ORF">PFJ87_02g00440</name>
</gene>
<evidence type="ECO:0000256" key="8">
    <source>
        <dbReference type="ARBA" id="ARBA00022967"/>
    </source>
</evidence>
<dbReference type="Proteomes" id="UP001217963">
    <property type="component" value="Chromosome II"/>
</dbReference>
<dbReference type="InterPro" id="IPR006544">
    <property type="entry name" value="P-type_TPase_V"/>
</dbReference>
<keyword evidence="5" id="KW-0547">Nucleotide-binding</keyword>
<dbReference type="EMBL" id="CP119063">
    <property type="protein sequence ID" value="WEL38008.1"/>
    <property type="molecule type" value="Genomic_DNA"/>
</dbReference>
<comment type="similarity">
    <text evidence="2">Belongs to the cation transport ATPase (P-type) (TC 3.A.3) family. Type V subfamily.</text>
</comment>
<keyword evidence="10 11" id="KW-0472">Membrane</keyword>
<keyword evidence="16" id="KW-1185">Reference proteome</keyword>
<name>A0A9Q9C920_ENCHE</name>
<protein>
    <submittedName>
        <fullName evidence="14">P-type ATPase</fullName>
    </submittedName>
    <submittedName>
        <fullName evidence="13">Sarcoplasmic/endoplasmic reticulum calcium ATPase</fullName>
    </submittedName>
</protein>
<feature type="transmembrane region" description="Helical" evidence="11">
    <location>
        <begin position="144"/>
        <end position="166"/>
    </location>
</feature>
<evidence type="ECO:0000313" key="16">
    <source>
        <dbReference type="Proteomes" id="UP001217963"/>
    </source>
</evidence>
<dbReference type="InterPro" id="IPR023299">
    <property type="entry name" value="ATPase_P-typ_cyto_dom_N"/>
</dbReference>
<dbReference type="PROSITE" id="PS01229">
    <property type="entry name" value="COF_2"/>
    <property type="match status" value="1"/>
</dbReference>
<dbReference type="SUPFAM" id="SSF81653">
    <property type="entry name" value="Calcium ATPase, transduction domain A"/>
    <property type="match status" value="1"/>
</dbReference>
<dbReference type="InterPro" id="IPR059000">
    <property type="entry name" value="ATPase_P-type_domA"/>
</dbReference>
<dbReference type="InterPro" id="IPR018303">
    <property type="entry name" value="ATPase_P-typ_P_site"/>
</dbReference>
<dbReference type="SUPFAM" id="SSF81665">
    <property type="entry name" value="Calcium ATPase, transmembrane domain M"/>
    <property type="match status" value="1"/>
</dbReference>
<dbReference type="GO" id="GO:0016887">
    <property type="term" value="F:ATP hydrolysis activity"/>
    <property type="evidence" value="ECO:0007669"/>
    <property type="project" value="InterPro"/>
</dbReference>
<organism evidence="13 15">
    <name type="scientific">Encephalitozoon hellem</name>
    <name type="common">Microsporidian parasite</name>
    <dbReference type="NCBI Taxonomy" id="27973"/>
    <lineage>
        <taxon>Eukaryota</taxon>
        <taxon>Fungi</taxon>
        <taxon>Fungi incertae sedis</taxon>
        <taxon>Microsporidia</taxon>
        <taxon>Unikaryonidae</taxon>
        <taxon>Encephalitozoon</taxon>
    </lineage>
</organism>
<dbReference type="InterPro" id="IPR044492">
    <property type="entry name" value="P_typ_ATPase_HD_dom"/>
</dbReference>
<evidence type="ECO:0000259" key="12">
    <source>
        <dbReference type="Pfam" id="PF00122"/>
    </source>
</evidence>
<dbReference type="InterPro" id="IPR023214">
    <property type="entry name" value="HAD_sf"/>
</dbReference>
<evidence type="ECO:0000256" key="5">
    <source>
        <dbReference type="ARBA" id="ARBA00022741"/>
    </source>
</evidence>
<dbReference type="EMBL" id="CP075148">
    <property type="protein sequence ID" value="UTX42553.1"/>
    <property type="molecule type" value="Genomic_DNA"/>
</dbReference>
<evidence type="ECO:0000256" key="11">
    <source>
        <dbReference type="SAM" id="Phobius"/>
    </source>
</evidence>
<keyword evidence="4" id="KW-0479">Metal-binding</keyword>
<dbReference type="PRINTS" id="PR00120">
    <property type="entry name" value="HATPASE"/>
</dbReference>
<dbReference type="PANTHER" id="PTHR45630">
    <property type="entry name" value="CATION-TRANSPORTING ATPASE-RELATED"/>
    <property type="match status" value="1"/>
</dbReference>
<sequence>MHSIYKEKPLYRRAYAAPLLMLPVLLMMSSYPQVVVVFTLLLAGTMFLSTFWSTRVRILFSMDSDRKGDYILYSGSLCKLRNGAFEFEKSGYLLDDEGIIRLRANTKRPFKYYAGWQEKRDKFVETRLIKHFKKNRFDIVPPSFFQLFLEHAVSPLFVFQVFSGLLWCLDEYVYQAIFSLVMLVVLESGLVFQRMMTARHFRKMSHSNVNVEVLYDEREGTNKNERKVVSSEDLFPGDVIKITSSVIVPCDLLLVKGSCAVNEAMLSGESIPLAKEDISERNPKDIFDRCKDKRHVLYAGTEIVMIRDSPLVCFVLHTGFETEKGGLVRKMMCTEEVTVNDREAFVFIFALLVFAVIASIYAYKEGKKMGKSNYKLLLEVILILTNVVPTELPMELSMAVNSCVRALIQKGVYCLEPFRIPYAGKVDVCCFDKTGTLTETVMEVAALKHETENSTNVLSSCHSLLLLNGKVTGDPLETSAYEYLKGTGMPESKCFGYKVHKTYAFCSELKRMTVVAEAEGMSFVGMKGAPEVVKLYLDSVPEFYDDYEKYAADGYRVLALGFKSIKKQERYDREEVESNLSFAGFVLFDCKLKKDVRETIEALHASGHKVVMITGDNALTARNVSKKIGISDRAVEGSEIDKVLESDEFFSVSIFARADPTHKERIIEKYNKAGRYTLMCGDGTNDVGALKSAHVGIALMEAPVVVKKKERGKSSEEKMMEAISKDLGEEKINLGDASVAAPFTAKTGSLDSVLDVVRQGRSALVTTIQMYKILALNSLVSAFSLSVLDCMGVRYGDIQLTASGLLIGFAFMFLTQSQPLKEISKKKPLTNIINPYIVSSVVFQVAVHIASFLIMIRRIREIEVPVYNEKFSPSLMNSALFFLSTTQQISTFLVNYIGRPFRESLLENKKLLGCLGVLLFFIHQLVLGDNDELRMKMEVVDMGEVKVFVYTVLVMDIIMCYFVEKICFYMFML</sequence>
<dbReference type="Pfam" id="PF00122">
    <property type="entry name" value="E1-E2_ATPase"/>
    <property type="match status" value="1"/>
</dbReference>
<feature type="transmembrane region" description="Helical" evidence="11">
    <location>
        <begin position="172"/>
        <end position="192"/>
    </location>
</feature>
<dbReference type="PRINTS" id="PR00119">
    <property type="entry name" value="CATATPASE"/>
</dbReference>
<dbReference type="GO" id="GO:0005524">
    <property type="term" value="F:ATP binding"/>
    <property type="evidence" value="ECO:0007669"/>
    <property type="project" value="UniProtKB-KW"/>
</dbReference>
<dbReference type="GO" id="GO:0046872">
    <property type="term" value="F:metal ion binding"/>
    <property type="evidence" value="ECO:0007669"/>
    <property type="project" value="UniProtKB-KW"/>
</dbReference>
<feature type="domain" description="P-type ATPase A" evidence="12">
    <location>
        <begin position="224"/>
        <end position="331"/>
    </location>
</feature>
<evidence type="ECO:0000256" key="7">
    <source>
        <dbReference type="ARBA" id="ARBA00022842"/>
    </source>
</evidence>
<dbReference type="GO" id="GO:0019829">
    <property type="term" value="F:ATPase-coupled monoatomic cation transmembrane transporter activity"/>
    <property type="evidence" value="ECO:0007669"/>
    <property type="project" value="TreeGrafter"/>
</dbReference>
<reference evidence="14 16" key="2">
    <citation type="submission" date="2023-02" db="EMBL/GenBank/DDBJ databases">
        <title>Encephalitozoon hellem ATCC 50451 complete genome.</title>
        <authorList>
            <person name="Mascarenhas dos Santos A.C."/>
            <person name="Julian A.T."/>
            <person name="Pombert J.-F."/>
        </authorList>
    </citation>
    <scope>NUCLEOTIDE SEQUENCE [LARGE SCALE GENOMIC DNA]</scope>
    <source>
        <strain evidence="14 16">ATCC 50451</strain>
    </source>
</reference>
<dbReference type="Gene3D" id="2.70.150.10">
    <property type="entry name" value="Calcium-transporting ATPase, cytoplasmic transduction domain A"/>
    <property type="match status" value="1"/>
</dbReference>
<feature type="transmembrane region" description="Helical" evidence="11">
    <location>
        <begin position="910"/>
        <end position="927"/>
    </location>
</feature>
<dbReference type="GO" id="GO:0005789">
    <property type="term" value="C:endoplasmic reticulum membrane"/>
    <property type="evidence" value="ECO:0007669"/>
    <property type="project" value="TreeGrafter"/>
</dbReference>
<feature type="transmembrane region" description="Helical" evidence="11">
    <location>
        <begin position="344"/>
        <end position="363"/>
    </location>
</feature>
<dbReference type="InterPro" id="IPR008250">
    <property type="entry name" value="ATPase_P-typ_transduc_dom_A_sf"/>
</dbReference>
<evidence type="ECO:0000313" key="14">
    <source>
        <dbReference type="EMBL" id="WEL38008.1"/>
    </source>
</evidence>
<feature type="transmembrane region" description="Helical" evidence="11">
    <location>
        <begin position="798"/>
        <end position="815"/>
    </location>
</feature>
<keyword evidence="7" id="KW-0460">Magnesium</keyword>
<reference evidence="13" key="1">
    <citation type="submission" date="2021-05" db="EMBL/GenBank/DDBJ databases">
        <title>Encephalitozoon hellem ATCC 50604 Complete Genome.</title>
        <authorList>
            <person name="Mascarenhas dos Santos A.C."/>
            <person name="Julian A.T."/>
            <person name="Pombert J.-F."/>
        </authorList>
    </citation>
    <scope>NUCLEOTIDE SEQUENCE</scope>
    <source>
        <strain evidence="13">ATCC 50604</strain>
    </source>
</reference>
<dbReference type="InterPro" id="IPR023298">
    <property type="entry name" value="ATPase_P-typ_TM_dom_sf"/>
</dbReference>
<evidence type="ECO:0000256" key="9">
    <source>
        <dbReference type="ARBA" id="ARBA00022989"/>
    </source>
</evidence>
<evidence type="ECO:0000313" key="15">
    <source>
        <dbReference type="Proteomes" id="UP001059546"/>
    </source>
</evidence>
<evidence type="ECO:0000256" key="1">
    <source>
        <dbReference type="ARBA" id="ARBA00004141"/>
    </source>
</evidence>
<dbReference type="PANTHER" id="PTHR45630:SF7">
    <property type="entry name" value="ENDOPLASMIC RETICULUM TRANSMEMBRANE HELIX TRANSLOCASE"/>
    <property type="match status" value="1"/>
</dbReference>
<keyword evidence="3 11" id="KW-0812">Transmembrane</keyword>
<dbReference type="AlphaFoldDB" id="A0A9Q9C920"/>
<dbReference type="PROSITE" id="PS00154">
    <property type="entry name" value="ATPASE_E1_E2"/>
    <property type="match status" value="1"/>
</dbReference>
<keyword evidence="6" id="KW-0067">ATP-binding</keyword>
<feature type="transmembrane region" description="Helical" evidence="11">
    <location>
        <begin position="836"/>
        <end position="859"/>
    </location>
</feature>
<dbReference type="GO" id="GO:0006874">
    <property type="term" value="P:intracellular calcium ion homeostasis"/>
    <property type="evidence" value="ECO:0007669"/>
    <property type="project" value="TreeGrafter"/>
</dbReference>
<dbReference type="InterPro" id="IPR036412">
    <property type="entry name" value="HAD-like_sf"/>
</dbReference>
<evidence type="ECO:0000256" key="6">
    <source>
        <dbReference type="ARBA" id="ARBA00022840"/>
    </source>
</evidence>
<dbReference type="NCBIfam" id="TIGR01494">
    <property type="entry name" value="ATPase_P-type"/>
    <property type="match status" value="2"/>
</dbReference>
<dbReference type="SUPFAM" id="SSF81660">
    <property type="entry name" value="Metal cation-transporting ATPase, ATP-binding domain N"/>
    <property type="match status" value="1"/>
</dbReference>
<proteinExistence type="inferred from homology"/>
<dbReference type="SFLD" id="SFLDG00002">
    <property type="entry name" value="C1.7:_P-type_atpase_like"/>
    <property type="match status" value="1"/>
</dbReference>
<evidence type="ECO:0000256" key="2">
    <source>
        <dbReference type="ARBA" id="ARBA00006000"/>
    </source>
</evidence>
<feature type="transmembrane region" description="Helical" evidence="11">
    <location>
        <begin position="947"/>
        <end position="971"/>
    </location>
</feature>
<dbReference type="GO" id="GO:0015662">
    <property type="term" value="F:P-type ion transporter activity"/>
    <property type="evidence" value="ECO:0007669"/>
    <property type="project" value="TreeGrafter"/>
</dbReference>
<dbReference type="Gene3D" id="3.40.50.1000">
    <property type="entry name" value="HAD superfamily/HAD-like"/>
    <property type="match status" value="1"/>
</dbReference>
<feature type="transmembrane region" description="Helical" evidence="11">
    <location>
        <begin position="768"/>
        <end position="786"/>
    </location>
</feature>
<comment type="subcellular location">
    <subcellularLocation>
        <location evidence="1">Membrane</location>
        <topology evidence="1">Multi-pass membrane protein</topology>
    </subcellularLocation>
</comment>
<feature type="transmembrane region" description="Helical" evidence="11">
    <location>
        <begin position="34"/>
        <end position="52"/>
    </location>
</feature>
<evidence type="ECO:0000256" key="4">
    <source>
        <dbReference type="ARBA" id="ARBA00022723"/>
    </source>
</evidence>
<accession>A0A9Q9C920</accession>
<dbReference type="SFLD" id="SFLDS00003">
    <property type="entry name" value="Haloacid_Dehalogenase"/>
    <property type="match status" value="1"/>
</dbReference>